<dbReference type="EMBL" id="JAOPKA010000002">
    <property type="protein sequence ID" value="MCU4740763.1"/>
    <property type="molecule type" value="Genomic_DNA"/>
</dbReference>
<protein>
    <submittedName>
        <fullName evidence="2">Uncharacterized protein</fullName>
    </submittedName>
</protein>
<comment type="caution">
    <text evidence="2">The sequence shown here is derived from an EMBL/GenBank/DDBJ whole genome shotgun (WGS) entry which is preliminary data.</text>
</comment>
<dbReference type="AlphaFoldDB" id="A0AAP2YXF6"/>
<proteinExistence type="predicted"/>
<evidence type="ECO:0000313" key="5">
    <source>
        <dbReference type="Proteomes" id="UP001321018"/>
    </source>
</evidence>
<keyword evidence="1" id="KW-0812">Transmembrane</keyword>
<dbReference type="Proteomes" id="UP001320972">
    <property type="component" value="Unassembled WGS sequence"/>
</dbReference>
<evidence type="ECO:0000313" key="4">
    <source>
        <dbReference type="Proteomes" id="UP001320972"/>
    </source>
</evidence>
<dbReference type="EMBL" id="JAOPKB010000003">
    <property type="protein sequence ID" value="MCU4972590.1"/>
    <property type="molecule type" value="Genomic_DNA"/>
</dbReference>
<evidence type="ECO:0000313" key="3">
    <source>
        <dbReference type="EMBL" id="MCU4972590.1"/>
    </source>
</evidence>
<organism evidence="2 5">
    <name type="scientific">Natronoglomus mannanivorans</name>
    <dbReference type="NCBI Taxonomy" id="2979990"/>
    <lineage>
        <taxon>Archaea</taxon>
        <taxon>Methanobacteriati</taxon>
        <taxon>Methanobacteriota</taxon>
        <taxon>Stenosarchaea group</taxon>
        <taxon>Halobacteria</taxon>
        <taxon>Halobacteriales</taxon>
        <taxon>Natrialbaceae</taxon>
        <taxon>Natronoglomus</taxon>
    </lineage>
</organism>
<dbReference type="RefSeq" id="WP_338002603.1">
    <property type="nucleotide sequence ID" value="NZ_JAOPKA010000002.1"/>
</dbReference>
<feature type="transmembrane region" description="Helical" evidence="1">
    <location>
        <begin position="67"/>
        <end position="85"/>
    </location>
</feature>
<feature type="transmembrane region" description="Helical" evidence="1">
    <location>
        <begin position="92"/>
        <end position="117"/>
    </location>
</feature>
<keyword evidence="1" id="KW-1133">Transmembrane helix</keyword>
<keyword evidence="1" id="KW-0472">Membrane</keyword>
<evidence type="ECO:0000313" key="2">
    <source>
        <dbReference type="EMBL" id="MCU4740763.1"/>
    </source>
</evidence>
<dbReference type="Proteomes" id="UP001321018">
    <property type="component" value="Unassembled WGS sequence"/>
</dbReference>
<gene>
    <name evidence="3" type="ORF">OB955_07535</name>
    <name evidence="2" type="ORF">OB960_05040</name>
</gene>
<sequence>MAVVDTALIFAVSLVVGTIGILAGARLVVDSDAGVPNAAFTALVGAAVWAATSFLVDWIGLVDWAPILGVALMLVAWIGIINWRYPGNWGSAIAIGFLAWVVAVAIVYVLSMFGIVAPEALGIPGA</sequence>
<reference evidence="2 4" key="1">
    <citation type="submission" date="2022-09" db="EMBL/GenBank/DDBJ databases">
        <title>Enrichment on poylsaccharides allowed isolation of novel metabolic and taxonomic groups of Haloarchaea.</title>
        <authorList>
            <person name="Sorokin D.Y."/>
            <person name="Elcheninov A.G."/>
            <person name="Khizhniak T.V."/>
            <person name="Kolganova T.V."/>
            <person name="Kublanov I.V."/>
        </authorList>
    </citation>
    <scope>NUCLEOTIDE SEQUENCE</scope>
    <source>
        <strain evidence="3 4">AArc-m2/3/4</strain>
        <strain evidence="2">AArc-xg1-1</strain>
    </source>
</reference>
<accession>A0AAP2YXF6</accession>
<name>A0AAP2YXF6_9EURY</name>
<feature type="transmembrane region" description="Helical" evidence="1">
    <location>
        <begin position="6"/>
        <end position="28"/>
    </location>
</feature>
<keyword evidence="4" id="KW-1185">Reference proteome</keyword>
<evidence type="ECO:0000256" key="1">
    <source>
        <dbReference type="SAM" id="Phobius"/>
    </source>
</evidence>